<organism evidence="1 2">
    <name type="scientific">Pomacea canaliculata</name>
    <name type="common">Golden apple snail</name>
    <dbReference type="NCBI Taxonomy" id="400727"/>
    <lineage>
        <taxon>Eukaryota</taxon>
        <taxon>Metazoa</taxon>
        <taxon>Spiralia</taxon>
        <taxon>Lophotrochozoa</taxon>
        <taxon>Mollusca</taxon>
        <taxon>Gastropoda</taxon>
        <taxon>Caenogastropoda</taxon>
        <taxon>Architaenioglossa</taxon>
        <taxon>Ampullarioidea</taxon>
        <taxon>Ampullariidae</taxon>
        <taxon>Pomacea</taxon>
    </lineage>
</organism>
<proteinExistence type="predicted"/>
<name>A0A2T7NPW6_POMCA</name>
<comment type="caution">
    <text evidence="1">The sequence shown here is derived from an EMBL/GenBank/DDBJ whole genome shotgun (WGS) entry which is preliminary data.</text>
</comment>
<keyword evidence="2" id="KW-1185">Reference proteome</keyword>
<gene>
    <name evidence="1" type="ORF">C0Q70_16478</name>
</gene>
<dbReference type="EMBL" id="PZQS01000010">
    <property type="protein sequence ID" value="PVD23215.1"/>
    <property type="molecule type" value="Genomic_DNA"/>
</dbReference>
<evidence type="ECO:0000313" key="2">
    <source>
        <dbReference type="Proteomes" id="UP000245119"/>
    </source>
</evidence>
<reference evidence="1 2" key="1">
    <citation type="submission" date="2018-04" db="EMBL/GenBank/DDBJ databases">
        <title>The genome of golden apple snail Pomacea canaliculata provides insight into stress tolerance and invasive adaptation.</title>
        <authorList>
            <person name="Liu C."/>
            <person name="Liu B."/>
            <person name="Ren Y."/>
            <person name="Zhang Y."/>
            <person name="Wang H."/>
            <person name="Li S."/>
            <person name="Jiang F."/>
            <person name="Yin L."/>
            <person name="Zhang G."/>
            <person name="Qian W."/>
            <person name="Fan W."/>
        </authorList>
    </citation>
    <scope>NUCLEOTIDE SEQUENCE [LARGE SCALE GENOMIC DNA]</scope>
    <source>
        <strain evidence="1">SZHN2017</strain>
        <tissue evidence="1">Muscle</tissue>
    </source>
</reference>
<dbReference type="Proteomes" id="UP000245119">
    <property type="component" value="Linkage Group LG10"/>
</dbReference>
<dbReference type="AlphaFoldDB" id="A0A2T7NPW6"/>
<accession>A0A2T7NPW6</accession>
<sequence length="101" mass="11480">MTGGQVEDDRTKRHDKQRHTCVIADVVPGDVTLRSAVHLAHLLMSSLRHHLSSCIRHKLDGDDVAYTRTLQTQKHKSRRHPRLRLRLETIAPPLLQPSPAT</sequence>
<protein>
    <submittedName>
        <fullName evidence="1">Uncharacterized protein</fullName>
    </submittedName>
</protein>
<evidence type="ECO:0000313" key="1">
    <source>
        <dbReference type="EMBL" id="PVD23215.1"/>
    </source>
</evidence>